<evidence type="ECO:0000256" key="5">
    <source>
        <dbReference type="SAM" id="MobiDB-lite"/>
    </source>
</evidence>
<feature type="compositionally biased region" description="Polar residues" evidence="5">
    <location>
        <begin position="355"/>
        <end position="364"/>
    </location>
</feature>
<dbReference type="Gene3D" id="3.10.20.90">
    <property type="entry name" value="Phosphatidylinositol 3-kinase Catalytic Subunit, Chain A, domain 1"/>
    <property type="match status" value="1"/>
</dbReference>
<sequence length="2052" mass="221376">MDRETSACPQECIIISLVVQSIIKRANGGGTGLPERSLAVIGLVHEDCAEHPTHNTQIKLAMLQAALTDTHREGEDVCVTQAVRCFKSFLFFRGTFVLMMEPLSEAPRFLIGEKSQDASSASGAMVMTAVFFWVVSVVDSGAVKVHEAGFIAMVVGKRWIFHWRKIQPLFLGGPSPVSLPSEQPPDSWVLVHTLQSSNGGGILDPDDRLCDVADDREKIVACYEEDHPSGAPDGTSSSQGTNSPELFQNVPLTSRNDIEITGEEEKAPSSLLQVRRGSEPALNKIPASASAIQPPPSSAAPHYSRPPPPTSIYSCSSSSSRPHPHGGRGGRRPNGGGWGSPGEAENEKNNNNNNSFSQYQQQLAASPGLVTSTPPPNSLLPPSAMKRWSASPLVDDDDQPPVVSTPHRPKTPPSIAIQTAPPQSASPPPRPPSSSLRPFSRDGHRVSSMMSGGSADKWMESADRVMTEIRREPLGGRSPDPDSQRELEITLSNSSPGPLGIHVVPYWTQSHGAAGTPHRPPPPGQAGCGGLLIQGIEEGGRVAADGRLEVGDRIVEINGTKLENTHFAVAQEVFRAALDQASLKLRVSRGRGSLGPRLGSSGRSSAGWTSSLGRRSKTPLSAFSDMVEGDEDTGPSSKLATVASTKPPNNALPTKGSGVPLSANTRKIGKILTIDLVKGVAGLGFSVTTRDNPAGGPAPIYVKNVLPKVNGQEMTGKLQSEAVEVLRAVPPGGKVALVVSRQDTEEGQPPLVTSPTKDKPGQGASSRSSSPRKGLMVEEDDSGSDGGSLIPWKHRDVLTLDIPIHDSERAGLGVSVKGKTSSTPMQGVVDLGIFIKNVIHGGAASRDGRLQTNDQLLSINGLSLLNKPNFEAMETLRRATHLEGPTPGFITLTIARKTANGHWTGPGDSYAPPYDSAPSEATDQSLLNHSATSEASSGANTVVWRSTVEGERSARAQQPKPPRGRTPGKSFIEDKDLGLDILPSPNPVVHRLTGGSSPGKSSPQQTGGNGFRNISYNLATHSPSSPEVYGVPPRGQSTLPLTSGPQPNRDEGVLILEDEYVVPPPNMRNNAAPNPQGASSLGKRRPSQESDVAYASQTSLEENLPGFSRDQPGRQSMSEKHKGTLDAKSTDTYQRTKRIREEKERMKNTLYIHTYSERFLFPHTCRTLTERSLLGGKCGRGIPPPPQRNTPPSPRPLHPHAPAFPPPALLPAPSPAPLASYAWLPPSSCPTPPRDYDPESPCPSPLVYNVVSGQVYWNESDNEDDSPVTKAYQNFYQFYAFQARRDEGLYGRPQHPGVGLRKSNSVESLLPVEQAKKGAKKGKKSTTTIQQQQQQQYGVLHQPSGSTSSSSAANRNRGCNESFRAAVDKSYDEATGHPGATRDDEDDIDLGDVEGEVAFPRGQPSHLSMPERGHRPYPRPTGSTKDEEPPSRSAITPSPDGNKRRQAPNLKTKKQKGNFILRGLGSMFRFGNKARSHSGDSSLTAQEKRERERVHVQYHDDVSANGGIGEEHRSKTLPSPSSVSRQDKPRSTTPSALFQKPQPPVPPHVLAGMMDSSFAVSVLTATSNNKPGSRRGVVHEGSTRGSYLAHYANYAEIQQHIRDSTRRSSLKQKKAKRDARAMKSQSAVFYTAPLQQQNGACDTIYESRQDGQRAHHHPPHTNGISAHHNPSSRPDDSRHPSASSSKAHKASASPSSRHRAREGPGRPKSSYLEDDHRLTGGSAHVPHQHPVRPATALGALSLTSTHESGGGLTVVSGGRSLPRKKHGGGGNSGGGISVNEYPPPTYHIPASYGGGGGGHRAMQHSPQERIPSPHQHLPRYYGPGIYSKYPSAPPTHYVRQGAIPIMSSEAYMPSRQLPVLCLEISMIPLMKPSRDMSYSSSRVRDPRHGPIGTVIIFKLAGRQFTVKFFPRILQRLDPPSSTFETFHVRIGALSYQPAITRSSSSLTERYGEPSSVTRSVHESNVFPHGDDDAEDRLSPCHGSPCVENQEGEEAPWEVSEEEECRAQEVLEDRRPNNDDHHQESQEGDVHEELRREVRRNVKPRGQLEMNRS</sequence>
<feature type="region of interest" description="Disordered" evidence="5">
    <location>
        <begin position="1943"/>
        <end position="2052"/>
    </location>
</feature>
<dbReference type="CDD" id="cd23059">
    <property type="entry name" value="PDZ3_Par3-like"/>
    <property type="match status" value="1"/>
</dbReference>
<evidence type="ECO:0000256" key="1">
    <source>
        <dbReference type="ARBA" id="ARBA00005358"/>
    </source>
</evidence>
<feature type="compositionally biased region" description="Basic and acidic residues" evidence="5">
    <location>
        <begin position="1117"/>
        <end position="1129"/>
    </location>
</feature>
<keyword evidence="4" id="KW-0131">Cell cycle</keyword>
<proteinExistence type="inferred from homology"/>
<feature type="compositionally biased region" description="Pro residues" evidence="5">
    <location>
        <begin position="293"/>
        <end position="310"/>
    </location>
</feature>
<accession>A0A7R8ZIJ3</accession>
<dbReference type="GO" id="GO:0051660">
    <property type="term" value="P:establishment of centrosome localization"/>
    <property type="evidence" value="ECO:0007669"/>
    <property type="project" value="TreeGrafter"/>
</dbReference>
<feature type="compositionally biased region" description="Low complexity" evidence="5">
    <location>
        <begin position="993"/>
        <end position="1006"/>
    </location>
</feature>
<feature type="compositionally biased region" description="Acidic residues" evidence="5">
    <location>
        <begin position="1989"/>
        <end position="2003"/>
    </location>
</feature>
<feature type="region of interest" description="Disordered" evidence="5">
    <location>
        <begin position="1176"/>
        <end position="1211"/>
    </location>
</feature>
<protein>
    <submittedName>
        <fullName evidence="6">Uncharacterized protein</fullName>
    </submittedName>
</protein>
<feature type="region of interest" description="Disordered" evidence="5">
    <location>
        <begin position="259"/>
        <end position="278"/>
    </location>
</feature>
<feature type="compositionally biased region" description="Polar residues" evidence="5">
    <location>
        <begin position="634"/>
        <end position="652"/>
    </location>
</feature>
<feature type="compositionally biased region" description="Basic and acidic residues" evidence="5">
    <location>
        <begin position="2004"/>
        <end position="2039"/>
    </location>
</feature>
<dbReference type="GO" id="GO:0005938">
    <property type="term" value="C:cell cortex"/>
    <property type="evidence" value="ECO:0007669"/>
    <property type="project" value="TreeGrafter"/>
</dbReference>
<evidence type="ECO:0000313" key="6">
    <source>
        <dbReference type="EMBL" id="CAD7225070.1"/>
    </source>
</evidence>
<gene>
    <name evidence="6" type="ORF">CTOB1V02_LOCUS3018</name>
</gene>
<dbReference type="InterPro" id="IPR036034">
    <property type="entry name" value="PDZ_sf"/>
</dbReference>
<feature type="compositionally biased region" description="Polar residues" evidence="5">
    <location>
        <begin position="919"/>
        <end position="944"/>
    </location>
</feature>
<feature type="region of interest" description="Disordered" evidence="5">
    <location>
        <begin position="903"/>
        <end position="1050"/>
    </location>
</feature>
<feature type="compositionally biased region" description="Pro residues" evidence="5">
    <location>
        <begin position="1182"/>
        <end position="1196"/>
    </location>
</feature>
<feature type="compositionally biased region" description="Polar residues" evidence="5">
    <location>
        <begin position="1035"/>
        <end position="1046"/>
    </location>
</feature>
<dbReference type="GO" id="GO:0030010">
    <property type="term" value="P:establishment of cell polarity"/>
    <property type="evidence" value="ECO:0007669"/>
    <property type="project" value="TreeGrafter"/>
</dbReference>
<feature type="compositionally biased region" description="Low complexity" evidence="5">
    <location>
        <begin position="590"/>
        <end position="611"/>
    </location>
</feature>
<keyword evidence="2" id="KW-0132">Cell division</keyword>
<feature type="compositionally biased region" description="Low complexity" evidence="5">
    <location>
        <begin position="311"/>
        <end position="321"/>
    </location>
</feature>
<dbReference type="Pfam" id="PF12053">
    <property type="entry name" value="Par3_HAL_N_term"/>
    <property type="match status" value="1"/>
</dbReference>
<evidence type="ECO:0000256" key="3">
    <source>
        <dbReference type="ARBA" id="ARBA00022737"/>
    </source>
</evidence>
<dbReference type="GO" id="GO:0008104">
    <property type="term" value="P:intracellular protein localization"/>
    <property type="evidence" value="ECO:0007669"/>
    <property type="project" value="TreeGrafter"/>
</dbReference>
<feature type="region of interest" description="Disordered" evidence="5">
    <location>
        <begin position="741"/>
        <end position="790"/>
    </location>
</feature>
<organism evidence="6">
    <name type="scientific">Cyprideis torosa</name>
    <dbReference type="NCBI Taxonomy" id="163714"/>
    <lineage>
        <taxon>Eukaryota</taxon>
        <taxon>Metazoa</taxon>
        <taxon>Ecdysozoa</taxon>
        <taxon>Arthropoda</taxon>
        <taxon>Crustacea</taxon>
        <taxon>Oligostraca</taxon>
        <taxon>Ostracoda</taxon>
        <taxon>Podocopa</taxon>
        <taxon>Podocopida</taxon>
        <taxon>Cytherocopina</taxon>
        <taxon>Cytheroidea</taxon>
        <taxon>Cytherideidae</taxon>
        <taxon>Cyprideis</taxon>
    </lineage>
</organism>
<evidence type="ECO:0000256" key="2">
    <source>
        <dbReference type="ARBA" id="ARBA00022618"/>
    </source>
</evidence>
<dbReference type="GO" id="GO:0005912">
    <property type="term" value="C:adherens junction"/>
    <property type="evidence" value="ECO:0007669"/>
    <property type="project" value="TreeGrafter"/>
</dbReference>
<feature type="compositionally biased region" description="Polar residues" evidence="5">
    <location>
        <begin position="1012"/>
        <end position="1025"/>
    </location>
</feature>
<dbReference type="GO" id="GO:0051301">
    <property type="term" value="P:cell division"/>
    <property type="evidence" value="ECO:0007669"/>
    <property type="project" value="UniProtKB-KW"/>
</dbReference>
<dbReference type="Gene3D" id="2.30.42.10">
    <property type="match status" value="3"/>
</dbReference>
<dbReference type="PANTHER" id="PTHR16484:SF17">
    <property type="entry name" value="BAZOOKA, ISOFORM B"/>
    <property type="match status" value="1"/>
</dbReference>
<dbReference type="GO" id="GO:0016324">
    <property type="term" value="C:apical plasma membrane"/>
    <property type="evidence" value="ECO:0007669"/>
    <property type="project" value="TreeGrafter"/>
</dbReference>
<feature type="region of interest" description="Disordered" evidence="5">
    <location>
        <begin position="1314"/>
        <end position="1458"/>
    </location>
</feature>
<dbReference type="OrthoDB" id="6264899at2759"/>
<dbReference type="GO" id="GO:0007155">
    <property type="term" value="P:cell adhesion"/>
    <property type="evidence" value="ECO:0007669"/>
    <property type="project" value="TreeGrafter"/>
</dbReference>
<feature type="region of interest" description="Disordered" evidence="5">
    <location>
        <begin position="225"/>
        <end position="250"/>
    </location>
</feature>
<feature type="region of interest" description="Disordered" evidence="5">
    <location>
        <begin position="287"/>
        <end position="454"/>
    </location>
</feature>
<dbReference type="GO" id="GO:0045197">
    <property type="term" value="P:establishment or maintenance of epithelial cell apical/basal polarity"/>
    <property type="evidence" value="ECO:0007669"/>
    <property type="project" value="TreeGrafter"/>
</dbReference>
<feature type="compositionally biased region" description="Low complexity" evidence="5">
    <location>
        <begin position="1680"/>
        <end position="1695"/>
    </location>
</feature>
<feature type="compositionally biased region" description="Basic residues" evidence="5">
    <location>
        <begin position="1608"/>
        <end position="1617"/>
    </location>
</feature>
<dbReference type="GO" id="GO:0043296">
    <property type="term" value="C:apical junction complex"/>
    <property type="evidence" value="ECO:0007669"/>
    <property type="project" value="TreeGrafter"/>
</dbReference>
<dbReference type="GO" id="GO:0000226">
    <property type="term" value="P:microtubule cytoskeleton organization"/>
    <property type="evidence" value="ECO:0007669"/>
    <property type="project" value="TreeGrafter"/>
</dbReference>
<comment type="similarity">
    <text evidence="1">Belongs to the PAR3 family.</text>
</comment>
<dbReference type="SUPFAM" id="SSF50156">
    <property type="entry name" value="PDZ domain-like"/>
    <property type="match status" value="3"/>
</dbReference>
<reference evidence="6" key="1">
    <citation type="submission" date="2020-11" db="EMBL/GenBank/DDBJ databases">
        <authorList>
            <person name="Tran Van P."/>
        </authorList>
    </citation>
    <scope>NUCLEOTIDE SEQUENCE</scope>
</reference>
<feature type="compositionally biased region" description="Polar residues" evidence="5">
    <location>
        <begin position="234"/>
        <end position="250"/>
    </location>
</feature>
<feature type="region of interest" description="Disordered" evidence="5">
    <location>
        <begin position="1063"/>
        <end position="1141"/>
    </location>
</feature>
<dbReference type="PANTHER" id="PTHR16484">
    <property type="entry name" value="PARTITIONING DEFECTIVE 3 RELATED"/>
    <property type="match status" value="1"/>
</dbReference>
<dbReference type="InterPro" id="IPR021922">
    <property type="entry name" value="Par3/HAL_N"/>
</dbReference>
<dbReference type="Pfam" id="PF00595">
    <property type="entry name" value="PDZ"/>
    <property type="match status" value="2"/>
</dbReference>
<feature type="compositionally biased region" description="Pro residues" evidence="5">
    <location>
        <begin position="1202"/>
        <end position="1211"/>
    </location>
</feature>
<feature type="region of interest" description="Disordered" evidence="5">
    <location>
        <begin position="1744"/>
        <end position="1777"/>
    </location>
</feature>
<feature type="compositionally biased region" description="Basic and acidic residues" evidence="5">
    <location>
        <begin position="1486"/>
        <end position="1502"/>
    </location>
</feature>
<evidence type="ECO:0000256" key="4">
    <source>
        <dbReference type="ARBA" id="ARBA00023306"/>
    </source>
</evidence>
<name>A0A7R8ZIJ3_9CRUS</name>
<dbReference type="EMBL" id="OB660493">
    <property type="protein sequence ID" value="CAD7225070.1"/>
    <property type="molecule type" value="Genomic_DNA"/>
</dbReference>
<feature type="compositionally biased region" description="Low complexity" evidence="5">
    <location>
        <begin position="1344"/>
        <end position="1357"/>
    </location>
</feature>
<feature type="region of interest" description="Disordered" evidence="5">
    <location>
        <begin position="1648"/>
        <end position="1731"/>
    </location>
</feature>
<dbReference type="InterPro" id="IPR001478">
    <property type="entry name" value="PDZ"/>
</dbReference>
<feature type="region of interest" description="Disordered" evidence="5">
    <location>
        <begin position="1602"/>
        <end position="1631"/>
    </location>
</feature>
<dbReference type="GO" id="GO:0035091">
    <property type="term" value="F:phosphatidylinositol binding"/>
    <property type="evidence" value="ECO:0007669"/>
    <property type="project" value="TreeGrafter"/>
</dbReference>
<feature type="region of interest" description="Disordered" evidence="5">
    <location>
        <begin position="1470"/>
        <end position="1551"/>
    </location>
</feature>
<feature type="compositionally biased region" description="Basic residues" evidence="5">
    <location>
        <begin position="322"/>
        <end position="331"/>
    </location>
</feature>
<dbReference type="PROSITE" id="PS50106">
    <property type="entry name" value="PDZ"/>
    <property type="match status" value="2"/>
</dbReference>
<dbReference type="SMART" id="SM00228">
    <property type="entry name" value="PDZ"/>
    <property type="match status" value="3"/>
</dbReference>
<feature type="compositionally biased region" description="Basic and acidic residues" evidence="5">
    <location>
        <begin position="1366"/>
        <end position="1375"/>
    </location>
</feature>
<feature type="compositionally biased region" description="Basic and acidic residues" evidence="5">
    <location>
        <begin position="1701"/>
        <end position="1718"/>
    </location>
</feature>
<keyword evidence="3" id="KW-0677">Repeat</keyword>
<dbReference type="InterPro" id="IPR052213">
    <property type="entry name" value="PAR3"/>
</dbReference>
<feature type="compositionally biased region" description="Acidic residues" evidence="5">
    <location>
        <begin position="1383"/>
        <end position="1395"/>
    </location>
</feature>
<feature type="region of interest" description="Disordered" evidence="5">
    <location>
        <begin position="590"/>
        <end position="658"/>
    </location>
</feature>